<dbReference type="RefSeq" id="WP_006665537.1">
    <property type="nucleotide sequence ID" value="NZ_AOIP01000023.1"/>
</dbReference>
<dbReference type="Proteomes" id="UP000011591">
    <property type="component" value="Unassembled WGS sequence"/>
</dbReference>
<dbReference type="EMBL" id="AOIP01000023">
    <property type="protein sequence ID" value="ELZ05577.1"/>
    <property type="molecule type" value="Genomic_DNA"/>
</dbReference>
<gene>
    <name evidence="1" type="ORF">C480_10365</name>
</gene>
<protein>
    <submittedName>
        <fullName evidence="1">Uncharacterized protein</fullName>
    </submittedName>
</protein>
<dbReference type="PATRIC" id="fig|1227491.4.peg.2129"/>
<evidence type="ECO:0000313" key="2">
    <source>
        <dbReference type="Proteomes" id="UP000011591"/>
    </source>
</evidence>
<comment type="caution">
    <text evidence="1">The sequence shown here is derived from an EMBL/GenBank/DDBJ whole genome shotgun (WGS) entry which is preliminary data.</text>
</comment>
<sequence length="89" mass="9749">MTDLVCHVCQTPIVDQDPVRTVAGEPAHSDCLQESELVEDITAGDVEGVRQTLFQDPRLEEASAEYAAGWVDALIAMDMALTNPDDFRD</sequence>
<proteinExistence type="predicted"/>
<dbReference type="AlphaFoldDB" id="M0B4Z1"/>
<accession>M0B4Z1</accession>
<name>M0B4Z1_9EURY</name>
<reference evidence="1 2" key="1">
    <citation type="journal article" date="2014" name="PLoS Genet.">
        <title>Phylogenetically driven sequencing of extremely halophilic archaea reveals strategies for static and dynamic osmo-response.</title>
        <authorList>
            <person name="Becker E.A."/>
            <person name="Seitzer P.M."/>
            <person name="Tritt A."/>
            <person name="Larsen D."/>
            <person name="Krusor M."/>
            <person name="Yao A.I."/>
            <person name="Wu D."/>
            <person name="Madern D."/>
            <person name="Eisen J.A."/>
            <person name="Darling A.E."/>
            <person name="Facciotti M.T."/>
        </authorList>
    </citation>
    <scope>NUCLEOTIDE SEQUENCE [LARGE SCALE GENOMIC DNA]</scope>
    <source>
        <strain evidence="1 2">DSM 13077</strain>
    </source>
</reference>
<keyword evidence="2" id="KW-1185">Reference proteome</keyword>
<evidence type="ECO:0000313" key="1">
    <source>
        <dbReference type="EMBL" id="ELZ05577.1"/>
    </source>
</evidence>
<organism evidence="1 2">
    <name type="scientific">Natrialba aegyptia DSM 13077</name>
    <dbReference type="NCBI Taxonomy" id="1227491"/>
    <lineage>
        <taxon>Archaea</taxon>
        <taxon>Methanobacteriati</taxon>
        <taxon>Methanobacteriota</taxon>
        <taxon>Stenosarchaea group</taxon>
        <taxon>Halobacteria</taxon>
        <taxon>Halobacteriales</taxon>
        <taxon>Natrialbaceae</taxon>
        <taxon>Natrialba</taxon>
    </lineage>
</organism>